<accession>A0A090WLM0</accession>
<feature type="domain" description="GH3 C-terminal" evidence="1">
    <location>
        <begin position="1"/>
        <end position="55"/>
    </location>
</feature>
<dbReference type="InterPro" id="IPR055378">
    <property type="entry name" value="GH3_C"/>
</dbReference>
<protein>
    <submittedName>
        <fullName evidence="2">Putative auxin-regulated protein</fullName>
    </submittedName>
</protein>
<dbReference type="Pfam" id="PF23572">
    <property type="entry name" value="GH3_C"/>
    <property type="match status" value="1"/>
</dbReference>
<name>A0A090WLM0_9FLAO</name>
<organism evidence="2 3">
    <name type="scientific">Jejuia pallidilutea</name>
    <dbReference type="NCBI Taxonomy" id="504487"/>
    <lineage>
        <taxon>Bacteria</taxon>
        <taxon>Pseudomonadati</taxon>
        <taxon>Bacteroidota</taxon>
        <taxon>Flavobacteriia</taxon>
        <taxon>Flavobacteriales</taxon>
        <taxon>Flavobacteriaceae</taxon>
        <taxon>Jejuia</taxon>
    </lineage>
</organism>
<comment type="caution">
    <text evidence="2">The sequence shown here is derived from an EMBL/GenBank/DDBJ whole genome shotgun (WGS) entry which is preliminary data.</text>
</comment>
<reference evidence="2 3" key="1">
    <citation type="journal article" date="2014" name="Genome Announc.">
        <title>Draft Genome Sequence of Marine Flavobacterium Jejuia pallidilutea Strain 11shimoA1 and Pigmentation Mutants.</title>
        <authorList>
            <person name="Takatani N."/>
            <person name="Nakanishi M."/>
            <person name="Meirelles P."/>
            <person name="Mino S."/>
            <person name="Suda W."/>
            <person name="Oshima K."/>
            <person name="Hattori M."/>
            <person name="Ohkuma M."/>
            <person name="Hosokawa M."/>
            <person name="Miyashita K."/>
            <person name="Thompson F.L."/>
            <person name="Niwa A."/>
            <person name="Sawabe T."/>
            <person name="Sawabe T."/>
        </authorList>
    </citation>
    <scope>NUCLEOTIDE SEQUENCE [LARGE SCALE GENOMIC DNA]</scope>
    <source>
        <strain evidence="2 3">JCM 19301</strain>
    </source>
</reference>
<dbReference type="Proteomes" id="UP000029641">
    <property type="component" value="Unassembled WGS sequence"/>
</dbReference>
<evidence type="ECO:0000259" key="1">
    <source>
        <dbReference type="Pfam" id="PF23572"/>
    </source>
</evidence>
<gene>
    <name evidence="2" type="ORF">JCM19301_1969</name>
</gene>
<sequence>MDNYLSKANKNYKIARSKALKGVKVKLVSPNIFHEWSGANKKKGGQVKMERVMGEDKFKEWETFVAQH</sequence>
<evidence type="ECO:0000313" key="3">
    <source>
        <dbReference type="Proteomes" id="UP000029641"/>
    </source>
</evidence>
<dbReference type="EMBL" id="BBNR01000019">
    <property type="protein sequence ID" value="GAL68362.1"/>
    <property type="molecule type" value="Genomic_DNA"/>
</dbReference>
<proteinExistence type="predicted"/>
<dbReference type="AlphaFoldDB" id="A0A090WLM0"/>
<evidence type="ECO:0000313" key="2">
    <source>
        <dbReference type="EMBL" id="GAL68362.1"/>
    </source>
</evidence>